<accession>D2QI14</accession>
<dbReference type="RefSeq" id="WP_012925454.1">
    <property type="nucleotide sequence ID" value="NC_013730.1"/>
</dbReference>
<keyword evidence="3" id="KW-1185">Reference proteome</keyword>
<organism evidence="2 3">
    <name type="scientific">Spirosoma linguale (strain ATCC 33905 / DSM 74 / LMG 10896 / Claus 1)</name>
    <dbReference type="NCBI Taxonomy" id="504472"/>
    <lineage>
        <taxon>Bacteria</taxon>
        <taxon>Pseudomonadati</taxon>
        <taxon>Bacteroidota</taxon>
        <taxon>Cytophagia</taxon>
        <taxon>Cytophagales</taxon>
        <taxon>Cytophagaceae</taxon>
        <taxon>Spirosoma</taxon>
    </lineage>
</organism>
<dbReference type="SUPFAM" id="SSF56925">
    <property type="entry name" value="OMPA-like"/>
    <property type="match status" value="1"/>
</dbReference>
<dbReference type="EMBL" id="CP001769">
    <property type="protein sequence ID" value="ADB36902.1"/>
    <property type="molecule type" value="Genomic_DNA"/>
</dbReference>
<dbReference type="KEGG" id="sli:Slin_0843"/>
<dbReference type="InterPro" id="IPR011250">
    <property type="entry name" value="OMP/PagP_B-barrel"/>
</dbReference>
<feature type="chain" id="PRO_5003033874" description="Outer membrane protein beta-barrel domain-containing protein" evidence="1">
    <location>
        <begin position="19"/>
        <end position="206"/>
    </location>
</feature>
<dbReference type="AlphaFoldDB" id="D2QI14"/>
<gene>
    <name evidence="2" type="ordered locus">Slin_0843</name>
</gene>
<evidence type="ECO:0000256" key="1">
    <source>
        <dbReference type="SAM" id="SignalP"/>
    </source>
</evidence>
<evidence type="ECO:0000313" key="2">
    <source>
        <dbReference type="EMBL" id="ADB36902.1"/>
    </source>
</evidence>
<protein>
    <recommendedName>
        <fullName evidence="4">Outer membrane protein beta-barrel domain-containing protein</fullName>
    </recommendedName>
</protein>
<proteinExistence type="predicted"/>
<evidence type="ECO:0000313" key="3">
    <source>
        <dbReference type="Proteomes" id="UP000002028"/>
    </source>
</evidence>
<dbReference type="Proteomes" id="UP000002028">
    <property type="component" value="Chromosome"/>
</dbReference>
<dbReference type="HOGENOM" id="CLU_1331241_0_0_10"/>
<feature type="signal peptide" evidence="1">
    <location>
        <begin position="1"/>
        <end position="18"/>
    </location>
</feature>
<keyword evidence="1" id="KW-0732">Signal</keyword>
<name>D2QI14_SPILD</name>
<dbReference type="Gene3D" id="2.40.160.20">
    <property type="match status" value="1"/>
</dbReference>
<reference evidence="2 3" key="1">
    <citation type="journal article" date="2010" name="Stand. Genomic Sci.">
        <title>Complete genome sequence of Spirosoma linguale type strain (1).</title>
        <authorList>
            <person name="Lail K."/>
            <person name="Sikorski J."/>
            <person name="Saunders E."/>
            <person name="Lapidus A."/>
            <person name="Glavina Del Rio T."/>
            <person name="Copeland A."/>
            <person name="Tice H."/>
            <person name="Cheng J.-F."/>
            <person name="Lucas S."/>
            <person name="Nolan M."/>
            <person name="Bruce D."/>
            <person name="Goodwin L."/>
            <person name="Pitluck S."/>
            <person name="Ivanova N."/>
            <person name="Mavromatis K."/>
            <person name="Ovchinnikova G."/>
            <person name="Pati A."/>
            <person name="Chen A."/>
            <person name="Palaniappan K."/>
            <person name="Land M."/>
            <person name="Hauser L."/>
            <person name="Chang Y.-J."/>
            <person name="Jeffries C.D."/>
            <person name="Chain P."/>
            <person name="Brettin T."/>
            <person name="Detter J.C."/>
            <person name="Schuetze A."/>
            <person name="Rohde M."/>
            <person name="Tindall B.J."/>
            <person name="Goeker M."/>
            <person name="Bristow J."/>
            <person name="Eisen J.A."/>
            <person name="Markowitz V."/>
            <person name="Hugenholtz P."/>
            <person name="Kyrpides N.C."/>
            <person name="Klenk H.-P."/>
            <person name="Chen F."/>
        </authorList>
    </citation>
    <scope>NUCLEOTIDE SEQUENCE [LARGE SCALE GENOMIC DNA]</scope>
    <source>
        <strain evidence="3">ATCC 33905 / DSM 74 / LMG 10896 / Claus 1</strain>
    </source>
</reference>
<evidence type="ECO:0008006" key="4">
    <source>
        <dbReference type="Google" id="ProtNLM"/>
    </source>
</evidence>
<sequence length="206" mass="23225">MRKALLVYLVCHCWLCQAQTQPQLSTPFESPKPFNRKDWLFGFQVGYSKNSYLHERYSATQAYGGYFVANKLALGFSASWGRESFTAAHDATFSVGPLLRYQFTNSRVSPFIVGAYQWGKATVSSTNTKTFPMAENQRSIQSVYAGLGTSIRVVAEWRVDLLLTWQDKPAAPESGIQGRYHLLQAQIGANYLINKRSVTRSYCGCY</sequence>